<dbReference type="GeneID" id="41965584"/>
<sequence>MPPVQEVHKHHISYVPALESEDNFDEWKRNVIRALTARGLLHVLEGVQPDQETSQDEEEYGSSPVPEISVDICTVSSFDENDYFEVSQPLSFGETSDTGCHRCASDYANQPHAKSSVDAASNMKAKQEKQRSMERNEALLLMSQSLAGMHEWLVLHGFDASEEEPARYFQAVQDVFTRLSTWNLERTKADLQNIKPDTRKTFQAYQQRLMFLRNRYLRAEGRKPRDEREREVLWWAIGGIKNWNGTLHARLARDMMEAPGSGQKLTWPRLMMQLAYIHECDLAYIHKCDRYDYILEPAVIDS</sequence>
<organism evidence="1 2">
    <name type="scientific">Pyricularia grisea</name>
    <name type="common">Crabgrass-specific blast fungus</name>
    <name type="synonym">Magnaporthe grisea</name>
    <dbReference type="NCBI Taxonomy" id="148305"/>
    <lineage>
        <taxon>Eukaryota</taxon>
        <taxon>Fungi</taxon>
        <taxon>Dikarya</taxon>
        <taxon>Ascomycota</taxon>
        <taxon>Pezizomycotina</taxon>
        <taxon>Sordariomycetes</taxon>
        <taxon>Sordariomycetidae</taxon>
        <taxon>Magnaporthales</taxon>
        <taxon>Pyriculariaceae</taxon>
        <taxon>Pyricularia</taxon>
    </lineage>
</organism>
<reference evidence="1 2" key="1">
    <citation type="journal article" date="2019" name="Mol. Biol. Evol.">
        <title>Blast fungal genomes show frequent chromosomal changes, gene gains and losses, and effector gene turnover.</title>
        <authorList>
            <person name="Gomez Luciano L.B."/>
            <person name="Jason Tsai I."/>
            <person name="Chuma I."/>
            <person name="Tosa Y."/>
            <person name="Chen Y.H."/>
            <person name="Li J.Y."/>
            <person name="Li M.Y."/>
            <person name="Jade Lu M.Y."/>
            <person name="Nakayashiki H."/>
            <person name="Li W.H."/>
        </authorList>
    </citation>
    <scope>NUCLEOTIDE SEQUENCE [LARGE SCALE GENOMIC DNA]</scope>
    <source>
        <strain evidence="1 2">NI907</strain>
    </source>
</reference>
<dbReference type="KEGG" id="pgri:PgNI_10705"/>
<protein>
    <submittedName>
        <fullName evidence="2">Uncharacterized protein</fullName>
    </submittedName>
</protein>
<proteinExistence type="predicted"/>
<gene>
    <name evidence="2" type="ORF">PgNI_10705</name>
</gene>
<accession>A0A6P8AXA6</accession>
<evidence type="ECO:0000313" key="2">
    <source>
        <dbReference type="RefSeq" id="XP_030979507.1"/>
    </source>
</evidence>
<dbReference type="RefSeq" id="XP_030979507.1">
    <property type="nucleotide sequence ID" value="XM_031130678.1"/>
</dbReference>
<reference evidence="2" key="3">
    <citation type="submission" date="2025-08" db="UniProtKB">
        <authorList>
            <consortium name="RefSeq"/>
        </authorList>
    </citation>
    <scope>IDENTIFICATION</scope>
    <source>
        <strain evidence="2">NI907</strain>
    </source>
</reference>
<reference evidence="2" key="2">
    <citation type="submission" date="2019-10" db="EMBL/GenBank/DDBJ databases">
        <authorList>
            <consortium name="NCBI Genome Project"/>
        </authorList>
    </citation>
    <scope>NUCLEOTIDE SEQUENCE</scope>
    <source>
        <strain evidence="2">NI907</strain>
    </source>
</reference>
<keyword evidence="1" id="KW-1185">Reference proteome</keyword>
<evidence type="ECO:0000313" key="1">
    <source>
        <dbReference type="Proteomes" id="UP000515153"/>
    </source>
</evidence>
<dbReference type="Proteomes" id="UP000515153">
    <property type="component" value="Chromosome VII"/>
</dbReference>
<name>A0A6P8AXA6_PYRGI</name>
<dbReference type="AlphaFoldDB" id="A0A6P8AXA6"/>